<dbReference type="CDD" id="cd06433">
    <property type="entry name" value="GT_2_WfgS_like"/>
    <property type="match status" value="1"/>
</dbReference>
<dbReference type="Proteomes" id="UP000321899">
    <property type="component" value="Unassembled WGS sequence"/>
</dbReference>
<keyword evidence="2" id="KW-0808">Transferase</keyword>
<evidence type="ECO:0000313" key="3">
    <source>
        <dbReference type="Proteomes" id="UP000321899"/>
    </source>
</evidence>
<evidence type="ECO:0000313" key="2">
    <source>
        <dbReference type="EMBL" id="TYT76150.1"/>
    </source>
</evidence>
<proteinExistence type="predicted"/>
<dbReference type="OrthoDB" id="433681at2"/>
<dbReference type="Gene3D" id="3.90.550.10">
    <property type="entry name" value="Spore Coat Polysaccharide Biosynthesis Protein SpsA, Chain A"/>
    <property type="match status" value="1"/>
</dbReference>
<sequence length="250" mass="28802">MKISIITVCYNSQSTILDTIKSVFSQTHSDVEYIIIDGGSSDDTLKIISNFKNRIAKIVSEPDNGIYSAMNKGLALVTGDIVGILNSDDFYANNRILSKVAETFEREQVDCVFGDLVYVDAVHTERIVRYWKSSPYKHGLFQRGWHPPHPTFFVKKELYLKFGNFDESFMIASDIEIMLRFIERYNVRPFYISKILVKMRCGGTSNQSLWNIFKANIECYKAYRINGVPQPLTALFLKLLSRPSQYFKRL</sequence>
<dbReference type="EMBL" id="VDMB01000001">
    <property type="protein sequence ID" value="TYT76150.1"/>
    <property type="molecule type" value="Genomic_DNA"/>
</dbReference>
<dbReference type="GO" id="GO:0016758">
    <property type="term" value="F:hexosyltransferase activity"/>
    <property type="evidence" value="ECO:0007669"/>
    <property type="project" value="UniProtKB-ARBA"/>
</dbReference>
<dbReference type="InterPro" id="IPR029044">
    <property type="entry name" value="Nucleotide-diphossugar_trans"/>
</dbReference>
<accession>A0A5Q4VJ31</accession>
<name>A0A5Q4VJ31_9BACT</name>
<comment type="caution">
    <text evidence="2">The sequence shown here is derived from an EMBL/GenBank/DDBJ whole genome shotgun (WGS) entry which is preliminary data.</text>
</comment>
<organism evidence="2 3">
    <name type="scientific">Desulfobotulus mexicanus</name>
    <dbReference type="NCBI Taxonomy" id="2586642"/>
    <lineage>
        <taxon>Bacteria</taxon>
        <taxon>Pseudomonadati</taxon>
        <taxon>Thermodesulfobacteriota</taxon>
        <taxon>Desulfobacteria</taxon>
        <taxon>Desulfobacterales</taxon>
        <taxon>Desulfobacteraceae</taxon>
        <taxon>Desulfobotulus</taxon>
    </lineage>
</organism>
<dbReference type="PANTHER" id="PTHR22916">
    <property type="entry name" value="GLYCOSYLTRANSFERASE"/>
    <property type="match status" value="1"/>
</dbReference>
<gene>
    <name evidence="2" type="ORF">FIM25_00930</name>
</gene>
<dbReference type="AlphaFoldDB" id="A0A5Q4VJ31"/>
<keyword evidence="3" id="KW-1185">Reference proteome</keyword>
<protein>
    <submittedName>
        <fullName evidence="2">Glycosyltransferase</fullName>
    </submittedName>
</protein>
<feature type="domain" description="Glycosyltransferase 2-like" evidence="1">
    <location>
        <begin position="4"/>
        <end position="150"/>
    </location>
</feature>
<dbReference type="SUPFAM" id="SSF53448">
    <property type="entry name" value="Nucleotide-diphospho-sugar transferases"/>
    <property type="match status" value="1"/>
</dbReference>
<reference evidence="2 3" key="1">
    <citation type="submission" date="2019-06" db="EMBL/GenBank/DDBJ databases">
        <title>Desulfobotulus mexicanus sp. nov., a novel sulfate-reducing bacterium isolated from the sediment of an alkaline crater lake in Mexico.</title>
        <authorList>
            <person name="Hirschler-Rea A."/>
        </authorList>
    </citation>
    <scope>NUCLEOTIDE SEQUENCE [LARGE SCALE GENOMIC DNA]</scope>
    <source>
        <strain evidence="2 3">PAR22N</strain>
    </source>
</reference>
<dbReference type="RefSeq" id="WP_139445229.1">
    <property type="nucleotide sequence ID" value="NZ_VDMB01000001.1"/>
</dbReference>
<evidence type="ECO:0000259" key="1">
    <source>
        <dbReference type="Pfam" id="PF00535"/>
    </source>
</evidence>
<dbReference type="InterPro" id="IPR001173">
    <property type="entry name" value="Glyco_trans_2-like"/>
</dbReference>
<dbReference type="Pfam" id="PF00535">
    <property type="entry name" value="Glycos_transf_2"/>
    <property type="match status" value="1"/>
</dbReference>
<dbReference type="PANTHER" id="PTHR22916:SF3">
    <property type="entry name" value="UDP-GLCNAC:BETAGAL BETA-1,3-N-ACETYLGLUCOSAMINYLTRANSFERASE-LIKE PROTEIN 1"/>
    <property type="match status" value="1"/>
</dbReference>